<dbReference type="HOGENOM" id="CLU_3308262_0_0_6"/>
<dbReference type="RefSeq" id="WP_005771409.1">
    <property type="nucleotide sequence ID" value="NC_009727.1"/>
</dbReference>
<evidence type="ECO:0000313" key="2">
    <source>
        <dbReference type="Proteomes" id="UP000008555"/>
    </source>
</evidence>
<gene>
    <name evidence="1" type="ordered locus">CBUD_1775</name>
</gene>
<dbReference type="Proteomes" id="UP000008555">
    <property type="component" value="Chromosome"/>
</dbReference>
<sequence>MQFAILNKNNLNLSCIEGEIAIRICPLFAATFQSLTGEI</sequence>
<reference evidence="1 2" key="1">
    <citation type="journal article" date="2009" name="Infect. Immun.">
        <title>Comparative genomics reveal extensive transposon-mediated genomic plasticity and diversity among potential effector proteins within the genus Coxiella.</title>
        <authorList>
            <person name="Beare P.A."/>
            <person name="Unsworth N."/>
            <person name="Andoh M."/>
            <person name="Voth D.E."/>
            <person name="Omsland A."/>
            <person name="Gilk S.D."/>
            <person name="Williams K.P."/>
            <person name="Sobral B.W."/>
            <person name="Kupko J.J.III."/>
            <person name="Porcella S.F."/>
            <person name="Samuel J.E."/>
            <person name="Heinzen R.A."/>
        </authorList>
    </citation>
    <scope>NUCLEOTIDE SEQUENCE [LARGE SCALE GENOMIC DNA]</scope>
    <source>
        <strain evidence="1 2">Dugway 5J108-111</strain>
    </source>
</reference>
<dbReference type="EMBL" id="CP000733">
    <property type="protein sequence ID" value="ABS77098.1"/>
    <property type="molecule type" value="Genomic_DNA"/>
</dbReference>
<accession>A9KGR2</accession>
<protein>
    <submittedName>
        <fullName evidence="1">Uncharacterized protein</fullName>
    </submittedName>
</protein>
<dbReference type="AlphaFoldDB" id="A9KGR2"/>
<proteinExistence type="predicted"/>
<organism evidence="1 2">
    <name type="scientific">Coxiella burnetii (strain Dugway 5J108-111)</name>
    <dbReference type="NCBI Taxonomy" id="434922"/>
    <lineage>
        <taxon>Bacteria</taxon>
        <taxon>Pseudomonadati</taxon>
        <taxon>Pseudomonadota</taxon>
        <taxon>Gammaproteobacteria</taxon>
        <taxon>Legionellales</taxon>
        <taxon>Coxiellaceae</taxon>
        <taxon>Coxiella</taxon>
    </lineage>
</organism>
<name>A9KGR2_COXBN</name>
<dbReference type="KEGG" id="cbd:CBUD_1775"/>
<evidence type="ECO:0000313" key="1">
    <source>
        <dbReference type="EMBL" id="ABS77098.1"/>
    </source>
</evidence>